<name>A0ACC0WGJ1_9STRA</name>
<evidence type="ECO:0000313" key="1">
    <source>
        <dbReference type="EMBL" id="KAI9917411.1"/>
    </source>
</evidence>
<protein>
    <submittedName>
        <fullName evidence="1">Uncharacterized protein</fullName>
    </submittedName>
</protein>
<dbReference type="EMBL" id="CM047592">
    <property type="protein sequence ID" value="KAI9917411.1"/>
    <property type="molecule type" value="Genomic_DNA"/>
</dbReference>
<accession>A0ACC0WGJ1</accession>
<dbReference type="Proteomes" id="UP001163321">
    <property type="component" value="Chromosome 13"/>
</dbReference>
<keyword evidence="2" id="KW-1185">Reference proteome</keyword>
<gene>
    <name evidence="1" type="ORF">PsorP6_012844</name>
</gene>
<comment type="caution">
    <text evidence="1">The sequence shown here is derived from an EMBL/GenBank/DDBJ whole genome shotgun (WGS) entry which is preliminary data.</text>
</comment>
<organism evidence="1 2">
    <name type="scientific">Peronosclerospora sorghi</name>
    <dbReference type="NCBI Taxonomy" id="230839"/>
    <lineage>
        <taxon>Eukaryota</taxon>
        <taxon>Sar</taxon>
        <taxon>Stramenopiles</taxon>
        <taxon>Oomycota</taxon>
        <taxon>Peronosporomycetes</taxon>
        <taxon>Peronosporales</taxon>
        <taxon>Peronosporaceae</taxon>
        <taxon>Peronosclerospora</taxon>
    </lineage>
</organism>
<proteinExistence type="predicted"/>
<reference evidence="1 2" key="1">
    <citation type="journal article" date="2022" name="bioRxiv">
        <title>The genome of the oomycete Peronosclerospora sorghi, a cosmopolitan pathogen of maize and sorghum, is inflated with dispersed pseudogenes.</title>
        <authorList>
            <person name="Fletcher K."/>
            <person name="Martin F."/>
            <person name="Isakeit T."/>
            <person name="Cavanaugh K."/>
            <person name="Magill C."/>
            <person name="Michelmore R."/>
        </authorList>
    </citation>
    <scope>NUCLEOTIDE SEQUENCE [LARGE SCALE GENOMIC DNA]</scope>
    <source>
        <strain evidence="1">P6</strain>
    </source>
</reference>
<sequence length="145" mass="16798">MGRGKTSVILPMLFLYFSRSRCRRVIRAHFLSPLLSEAQPFMHRYLSVTSAGLGIFYQPLHRQVNLNVRKLEFLCDSLDELKTFGGIQMVAPEYRIKSPLAQAMDEILDNDPFVNVLDEYVALLHHKYHLVYAVEIERWMAAQAL</sequence>
<evidence type="ECO:0000313" key="2">
    <source>
        <dbReference type="Proteomes" id="UP001163321"/>
    </source>
</evidence>